<dbReference type="Gene3D" id="1.10.10.60">
    <property type="entry name" value="Homeodomain-like"/>
    <property type="match status" value="1"/>
</dbReference>
<organism evidence="2 3">
    <name type="scientific">Cyphomyrmex costatus</name>
    <dbReference type="NCBI Taxonomy" id="456900"/>
    <lineage>
        <taxon>Eukaryota</taxon>
        <taxon>Metazoa</taxon>
        <taxon>Ecdysozoa</taxon>
        <taxon>Arthropoda</taxon>
        <taxon>Hexapoda</taxon>
        <taxon>Insecta</taxon>
        <taxon>Pterygota</taxon>
        <taxon>Neoptera</taxon>
        <taxon>Endopterygota</taxon>
        <taxon>Hymenoptera</taxon>
        <taxon>Apocrita</taxon>
        <taxon>Aculeata</taxon>
        <taxon>Formicoidea</taxon>
        <taxon>Formicidae</taxon>
        <taxon>Myrmicinae</taxon>
        <taxon>Cyphomyrmex</taxon>
    </lineage>
</organism>
<dbReference type="PANTHER" id="PTHR47595:SF1">
    <property type="entry name" value="MYB_SANT-LIKE DNA-BINDING DOMAIN-CONTAINING PROTEIN"/>
    <property type="match status" value="1"/>
</dbReference>
<dbReference type="PANTHER" id="PTHR47595">
    <property type="entry name" value="HEAT SHOCK 70 KDA PROTEIN 14"/>
    <property type="match status" value="1"/>
</dbReference>
<dbReference type="AlphaFoldDB" id="A0A151IJ86"/>
<evidence type="ECO:0000313" key="3">
    <source>
        <dbReference type="Proteomes" id="UP000078542"/>
    </source>
</evidence>
<dbReference type="Proteomes" id="UP000078542">
    <property type="component" value="Unassembled WGS sequence"/>
</dbReference>
<reference evidence="2 3" key="1">
    <citation type="submission" date="2016-03" db="EMBL/GenBank/DDBJ databases">
        <title>Cyphomyrmex costatus WGS genome.</title>
        <authorList>
            <person name="Nygaard S."/>
            <person name="Hu H."/>
            <person name="Boomsma J."/>
            <person name="Zhang G."/>
        </authorList>
    </citation>
    <scope>NUCLEOTIDE SEQUENCE [LARGE SCALE GENOMIC DNA]</scope>
    <source>
        <strain evidence="2">MS0001</strain>
        <tissue evidence="2">Whole body</tissue>
    </source>
</reference>
<proteinExistence type="predicted"/>
<evidence type="ECO:0000313" key="2">
    <source>
        <dbReference type="EMBL" id="KYN02969.1"/>
    </source>
</evidence>
<feature type="domain" description="Myb/SANT-like DNA-binding" evidence="1">
    <location>
        <begin position="79"/>
        <end position="161"/>
    </location>
</feature>
<sequence>MPIIQLIDVNTGNIHALEVSKEDARKANKDLLFATQLLHNHQASLVQRLIYPNNDTSDDIQETSGECTNDLSEEKGIFHWPHEAILLLLALYGEHECQIKNGKMSMKKFWNIITLELNKKGYSVTDLQCKSKMAGMKNTYKSIKDHNAKSGNNTRRWQYFDVST</sequence>
<dbReference type="InterPro" id="IPR044822">
    <property type="entry name" value="Myb_DNA-bind_4"/>
</dbReference>
<accession>A0A151IJ86</accession>
<evidence type="ECO:0000259" key="1">
    <source>
        <dbReference type="Pfam" id="PF13837"/>
    </source>
</evidence>
<dbReference type="Pfam" id="PF13837">
    <property type="entry name" value="Myb_DNA-bind_4"/>
    <property type="match status" value="1"/>
</dbReference>
<gene>
    <name evidence="2" type="ORF">ALC62_06196</name>
</gene>
<dbReference type="EMBL" id="KQ977405">
    <property type="protein sequence ID" value="KYN02969.1"/>
    <property type="molecule type" value="Genomic_DNA"/>
</dbReference>
<keyword evidence="3" id="KW-1185">Reference proteome</keyword>
<name>A0A151IJ86_9HYME</name>
<protein>
    <recommendedName>
        <fullName evidence="1">Myb/SANT-like DNA-binding domain-containing protein</fullName>
    </recommendedName>
</protein>